<proteinExistence type="predicted"/>
<gene>
    <name evidence="2" type="ORF">QBC35DRAFT_469588</name>
</gene>
<name>A0AAN6X5Y1_9PEZI</name>
<feature type="compositionally biased region" description="Polar residues" evidence="1">
    <location>
        <begin position="461"/>
        <end position="471"/>
    </location>
</feature>
<reference evidence="2" key="2">
    <citation type="submission" date="2023-05" db="EMBL/GenBank/DDBJ databases">
        <authorList>
            <consortium name="Lawrence Berkeley National Laboratory"/>
            <person name="Steindorff A."/>
            <person name="Hensen N."/>
            <person name="Bonometti L."/>
            <person name="Westerberg I."/>
            <person name="Brannstrom I.O."/>
            <person name="Guillou S."/>
            <person name="Cros-Aarteil S."/>
            <person name="Calhoun S."/>
            <person name="Haridas S."/>
            <person name="Kuo A."/>
            <person name="Mondo S."/>
            <person name="Pangilinan J."/>
            <person name="Riley R."/>
            <person name="Labutti K."/>
            <person name="Andreopoulos B."/>
            <person name="Lipzen A."/>
            <person name="Chen C."/>
            <person name="Yanf M."/>
            <person name="Daum C."/>
            <person name="Ng V."/>
            <person name="Clum A."/>
            <person name="Ohm R."/>
            <person name="Martin F."/>
            <person name="Silar P."/>
            <person name="Natvig D."/>
            <person name="Lalanne C."/>
            <person name="Gautier V."/>
            <person name="Ament-Velasquez S.L."/>
            <person name="Kruys A."/>
            <person name="Hutchinson M.I."/>
            <person name="Powell A.J."/>
            <person name="Barry K."/>
            <person name="Miller A.N."/>
            <person name="Grigoriev I.V."/>
            <person name="Debuchy R."/>
            <person name="Gladieux P."/>
            <person name="Thoren M.H."/>
            <person name="Johannesson H."/>
        </authorList>
    </citation>
    <scope>NUCLEOTIDE SEQUENCE</scope>
    <source>
        <strain evidence="2">PSN309</strain>
    </source>
</reference>
<feature type="region of interest" description="Disordered" evidence="1">
    <location>
        <begin position="215"/>
        <end position="244"/>
    </location>
</feature>
<reference evidence="2" key="1">
    <citation type="journal article" date="2023" name="Mol. Phylogenet. Evol.">
        <title>Genome-scale phylogeny and comparative genomics of the fungal order Sordariales.</title>
        <authorList>
            <person name="Hensen N."/>
            <person name="Bonometti L."/>
            <person name="Westerberg I."/>
            <person name="Brannstrom I.O."/>
            <person name="Guillou S."/>
            <person name="Cros-Aarteil S."/>
            <person name="Calhoun S."/>
            <person name="Haridas S."/>
            <person name="Kuo A."/>
            <person name="Mondo S."/>
            <person name="Pangilinan J."/>
            <person name="Riley R."/>
            <person name="LaButti K."/>
            <person name="Andreopoulos B."/>
            <person name="Lipzen A."/>
            <person name="Chen C."/>
            <person name="Yan M."/>
            <person name="Daum C."/>
            <person name="Ng V."/>
            <person name="Clum A."/>
            <person name="Steindorff A."/>
            <person name="Ohm R.A."/>
            <person name="Martin F."/>
            <person name="Silar P."/>
            <person name="Natvig D.O."/>
            <person name="Lalanne C."/>
            <person name="Gautier V."/>
            <person name="Ament-Velasquez S.L."/>
            <person name="Kruys A."/>
            <person name="Hutchinson M.I."/>
            <person name="Powell A.J."/>
            <person name="Barry K."/>
            <person name="Miller A.N."/>
            <person name="Grigoriev I.V."/>
            <person name="Debuchy R."/>
            <person name="Gladieux P."/>
            <person name="Hiltunen Thoren M."/>
            <person name="Johannesson H."/>
        </authorList>
    </citation>
    <scope>NUCLEOTIDE SEQUENCE</scope>
    <source>
        <strain evidence="2">PSN309</strain>
    </source>
</reference>
<keyword evidence="3" id="KW-1185">Reference proteome</keyword>
<evidence type="ECO:0000313" key="3">
    <source>
        <dbReference type="Proteomes" id="UP001302126"/>
    </source>
</evidence>
<dbReference type="AlphaFoldDB" id="A0AAN6X5Y1"/>
<sequence>MFTWLSSCCGASDEKPRPSESALGLGIITSNDVLNQAGTAERRIVVLRDQPALIPAPSAEPQWSSERTYEKTLEMENEQDLYEPRGRRYSRDNASIRNWFSKPSSSSSTRRLQISGPTNFRHLHSESFQYPSTSSPAPRSRPRSFRPLELSIYAPNNRLTPILPHLDCEDDFITPPPRVYTANSSRWDAGSATTLGGPERSYSVMSFHIPRKHVRQSSGVSDATLAMTPPRIPPKSRARASTAPNTERIVARIASAMIEKERLQAEIDSMVERQSIYFNSRPSTAVDPRDLEPMPSIPAVPAAAPSFAERVSVDGRPNTAPAHIKTQQNKTKELAQATFHSHPPLTPYSPSRYEDDEVAEVLDRPLAPPLPLVLRPPLRKKKSFSRVSSWLQQNTNAPAKEGSVDESTLVTTSPRPIKEADGFYQCVAPPEGLPRTSMETSSSVYTSDNITSTEDEDETKTAPTTNWSPGSSPRVKQLQMTPPIAERVQYFNGKAVDENGVLRAPPRPPMGLGLSVNNAVGPRPLSTAMTLENHVGGLRCCVTAGDKEGFNGFLPPSRFASLGYLGRDFETANDLIGLESSIGAPIGRFESVLDGGSRDCDA</sequence>
<dbReference type="Proteomes" id="UP001302126">
    <property type="component" value="Unassembled WGS sequence"/>
</dbReference>
<evidence type="ECO:0000256" key="1">
    <source>
        <dbReference type="SAM" id="MobiDB-lite"/>
    </source>
</evidence>
<feature type="region of interest" description="Disordered" evidence="1">
    <location>
        <begin position="391"/>
        <end position="410"/>
    </location>
</feature>
<dbReference type="EMBL" id="MU864353">
    <property type="protein sequence ID" value="KAK4192722.1"/>
    <property type="molecule type" value="Genomic_DNA"/>
</dbReference>
<evidence type="ECO:0000313" key="2">
    <source>
        <dbReference type="EMBL" id="KAK4192722.1"/>
    </source>
</evidence>
<protein>
    <submittedName>
        <fullName evidence="2">Uncharacterized protein</fullName>
    </submittedName>
</protein>
<accession>A0AAN6X5Y1</accession>
<comment type="caution">
    <text evidence="2">The sequence shown here is derived from an EMBL/GenBank/DDBJ whole genome shotgun (WGS) entry which is preliminary data.</text>
</comment>
<feature type="compositionally biased region" description="Polar residues" evidence="1">
    <location>
        <begin position="437"/>
        <end position="452"/>
    </location>
</feature>
<feature type="region of interest" description="Disordered" evidence="1">
    <location>
        <begin position="432"/>
        <end position="476"/>
    </location>
</feature>
<organism evidence="2 3">
    <name type="scientific">Podospora australis</name>
    <dbReference type="NCBI Taxonomy" id="1536484"/>
    <lineage>
        <taxon>Eukaryota</taxon>
        <taxon>Fungi</taxon>
        <taxon>Dikarya</taxon>
        <taxon>Ascomycota</taxon>
        <taxon>Pezizomycotina</taxon>
        <taxon>Sordariomycetes</taxon>
        <taxon>Sordariomycetidae</taxon>
        <taxon>Sordariales</taxon>
        <taxon>Podosporaceae</taxon>
        <taxon>Podospora</taxon>
    </lineage>
</organism>